<keyword evidence="1" id="KW-0472">Membrane</keyword>
<keyword evidence="3" id="KW-1185">Reference proteome</keyword>
<dbReference type="EMBL" id="DS113282">
    <property type="protein sequence ID" value="EAY13657.1"/>
    <property type="molecule type" value="Genomic_DNA"/>
</dbReference>
<gene>
    <name evidence="2" type="ORF">TVAG_387980</name>
</gene>
<dbReference type="Proteomes" id="UP000001542">
    <property type="component" value="Unassembled WGS sequence"/>
</dbReference>
<reference evidence="2" key="2">
    <citation type="journal article" date="2007" name="Science">
        <title>Draft genome sequence of the sexually transmitted pathogen Trichomonas vaginalis.</title>
        <authorList>
            <person name="Carlton J.M."/>
            <person name="Hirt R.P."/>
            <person name="Silva J.C."/>
            <person name="Delcher A.L."/>
            <person name="Schatz M."/>
            <person name="Zhao Q."/>
            <person name="Wortman J.R."/>
            <person name="Bidwell S.L."/>
            <person name="Alsmark U.C.M."/>
            <person name="Besteiro S."/>
            <person name="Sicheritz-Ponten T."/>
            <person name="Noel C.J."/>
            <person name="Dacks J.B."/>
            <person name="Foster P.G."/>
            <person name="Simillion C."/>
            <person name="Van de Peer Y."/>
            <person name="Miranda-Saavedra D."/>
            <person name="Barton G.J."/>
            <person name="Westrop G.D."/>
            <person name="Mueller S."/>
            <person name="Dessi D."/>
            <person name="Fiori P.L."/>
            <person name="Ren Q."/>
            <person name="Paulsen I."/>
            <person name="Zhang H."/>
            <person name="Bastida-Corcuera F.D."/>
            <person name="Simoes-Barbosa A."/>
            <person name="Brown M.T."/>
            <person name="Hayes R.D."/>
            <person name="Mukherjee M."/>
            <person name="Okumura C.Y."/>
            <person name="Schneider R."/>
            <person name="Smith A.J."/>
            <person name="Vanacova S."/>
            <person name="Villalvazo M."/>
            <person name="Haas B.J."/>
            <person name="Pertea M."/>
            <person name="Feldblyum T.V."/>
            <person name="Utterback T.R."/>
            <person name="Shu C.L."/>
            <person name="Osoegawa K."/>
            <person name="de Jong P.J."/>
            <person name="Hrdy I."/>
            <person name="Horvathova L."/>
            <person name="Zubacova Z."/>
            <person name="Dolezal P."/>
            <person name="Malik S.B."/>
            <person name="Logsdon J.M. Jr."/>
            <person name="Henze K."/>
            <person name="Gupta A."/>
            <person name="Wang C.C."/>
            <person name="Dunne R.L."/>
            <person name="Upcroft J.A."/>
            <person name="Upcroft P."/>
            <person name="White O."/>
            <person name="Salzberg S.L."/>
            <person name="Tang P."/>
            <person name="Chiu C.-H."/>
            <person name="Lee Y.-S."/>
            <person name="Embley T.M."/>
            <person name="Coombs G.H."/>
            <person name="Mottram J.C."/>
            <person name="Tachezy J."/>
            <person name="Fraser-Liggett C.M."/>
            <person name="Johnson P.J."/>
        </authorList>
    </citation>
    <scope>NUCLEOTIDE SEQUENCE [LARGE SCALE GENOMIC DNA]</scope>
    <source>
        <strain evidence="2">G3</strain>
    </source>
</reference>
<keyword evidence="1" id="KW-0812">Transmembrane</keyword>
<name>A2E125_TRIV3</name>
<evidence type="ECO:0008006" key="4">
    <source>
        <dbReference type="Google" id="ProtNLM"/>
    </source>
</evidence>
<sequence>MYVQSDRYQEVDRIDPFARNRFKKPYVLLIIYHIIVILKLPILIILYPPFICIQILLSLLHATRATQFLQILIKKGLFKVYRFFTGTTSVDIQPTPLVDQYRDITEHIYPRQGDLIISNLGSILNTIFLDCNYSPIYCVPIDAENVLVKSIFPMLLDQLLVRNFCRYGKKMKFTDALKLARERFHCPLVIFPECATSNGLSVLRFKKFGIGQEIHDCRVHIIGFKHESIGEYLNLTLIGPYLQIIYLFGRPFGTLKVRTALPQDIPRFRDGIIDEEWIADCRNVLSVIMRVPLNTRCEEQYLKRVKS</sequence>
<dbReference type="VEuPathDB" id="TrichDB:TVAG_387980"/>
<protein>
    <recommendedName>
        <fullName evidence="4">Phospholipid/glycerol acyltransferase domain-containing protein</fullName>
    </recommendedName>
</protein>
<dbReference type="KEGG" id="tva:4771636"/>
<dbReference type="RefSeq" id="XP_001325880.1">
    <property type="nucleotide sequence ID" value="XM_001325845.1"/>
</dbReference>
<reference evidence="2" key="1">
    <citation type="submission" date="2006-10" db="EMBL/GenBank/DDBJ databases">
        <authorList>
            <person name="Amadeo P."/>
            <person name="Zhao Q."/>
            <person name="Wortman J."/>
            <person name="Fraser-Liggett C."/>
            <person name="Carlton J."/>
        </authorList>
    </citation>
    <scope>NUCLEOTIDE SEQUENCE</scope>
    <source>
        <strain evidence="2">G3</strain>
    </source>
</reference>
<dbReference type="VEuPathDB" id="TrichDB:TVAGG3_0330640"/>
<organism evidence="2 3">
    <name type="scientific">Trichomonas vaginalis (strain ATCC PRA-98 / G3)</name>
    <dbReference type="NCBI Taxonomy" id="412133"/>
    <lineage>
        <taxon>Eukaryota</taxon>
        <taxon>Metamonada</taxon>
        <taxon>Parabasalia</taxon>
        <taxon>Trichomonadida</taxon>
        <taxon>Trichomonadidae</taxon>
        <taxon>Trichomonas</taxon>
    </lineage>
</organism>
<keyword evidence="1" id="KW-1133">Transmembrane helix</keyword>
<feature type="transmembrane region" description="Helical" evidence="1">
    <location>
        <begin position="26"/>
        <end position="47"/>
    </location>
</feature>
<evidence type="ECO:0000256" key="1">
    <source>
        <dbReference type="SAM" id="Phobius"/>
    </source>
</evidence>
<dbReference type="AlphaFoldDB" id="A2E125"/>
<evidence type="ECO:0000313" key="3">
    <source>
        <dbReference type="Proteomes" id="UP000001542"/>
    </source>
</evidence>
<dbReference type="STRING" id="5722.A2E125"/>
<proteinExistence type="predicted"/>
<dbReference type="InParanoid" id="A2E125"/>
<accession>A2E125</accession>
<dbReference type="OrthoDB" id="272512at2759"/>
<evidence type="ECO:0000313" key="2">
    <source>
        <dbReference type="EMBL" id="EAY13657.1"/>
    </source>
</evidence>